<evidence type="ECO:0000313" key="15">
    <source>
        <dbReference type="Proteomes" id="UP000614047"/>
    </source>
</evidence>
<keyword evidence="6 11" id="KW-0411">Iron-sulfur</keyword>
<keyword evidence="5 11" id="KW-0408">Iron</keyword>
<feature type="compositionally biased region" description="Basic residues" evidence="12">
    <location>
        <begin position="90"/>
        <end position="103"/>
    </location>
</feature>
<comment type="PTM">
    <text evidence="11">Upon Fe-S cluster removal intramolecular disulfide bonds are formed.</text>
</comment>
<comment type="PTM">
    <text evidence="11">The Fe-S cluster can be nitrosylated by nitric oxide (NO).</text>
</comment>
<feature type="binding site" evidence="11">
    <location>
        <position position="56"/>
    </location>
    <ligand>
        <name>[4Fe-4S] cluster</name>
        <dbReference type="ChEBI" id="CHEBI:49883"/>
    </ligand>
</feature>
<sequence>MTHKPELAEPRRAVGADWTWQDKANCSGMNLELFFGPEGERNHDRVAREKRAKLVCSGCPVRTKCLDAALAEAPQHGVWGGLDADERAAERKRRMRRERGRAA</sequence>
<feature type="domain" description="4Fe-4S Wbl-type" evidence="13">
    <location>
        <begin position="25"/>
        <end position="89"/>
    </location>
</feature>
<evidence type="ECO:0000313" key="14">
    <source>
        <dbReference type="EMBL" id="MBG6089950.1"/>
    </source>
</evidence>
<keyword evidence="4 11" id="KW-0479">Metal-binding</keyword>
<dbReference type="EMBL" id="JADOUA010000001">
    <property type="protein sequence ID" value="MBG6089950.1"/>
    <property type="molecule type" value="Genomic_DNA"/>
</dbReference>
<comment type="subcellular location">
    <subcellularLocation>
        <location evidence="1 11">Cytoplasm</location>
    </subcellularLocation>
</comment>
<dbReference type="Pfam" id="PF02467">
    <property type="entry name" value="Whib"/>
    <property type="match status" value="1"/>
</dbReference>
<keyword evidence="7 11" id="KW-0805">Transcription regulation</keyword>
<evidence type="ECO:0000256" key="11">
    <source>
        <dbReference type="HAMAP-Rule" id="MF_01479"/>
    </source>
</evidence>
<dbReference type="AlphaFoldDB" id="A0A931DH31"/>
<evidence type="ECO:0000256" key="1">
    <source>
        <dbReference type="ARBA" id="ARBA00004496"/>
    </source>
</evidence>
<dbReference type="HAMAP" id="MF_01479">
    <property type="entry name" value="WhiB"/>
    <property type="match status" value="1"/>
</dbReference>
<accession>A0A931DH31</accession>
<evidence type="ECO:0000256" key="6">
    <source>
        <dbReference type="ARBA" id="ARBA00023014"/>
    </source>
</evidence>
<keyword evidence="15" id="KW-1185">Reference proteome</keyword>
<evidence type="ECO:0000256" key="3">
    <source>
        <dbReference type="ARBA" id="ARBA00022485"/>
    </source>
</evidence>
<dbReference type="GO" id="GO:0003677">
    <property type="term" value="F:DNA binding"/>
    <property type="evidence" value="ECO:0007669"/>
    <property type="project" value="UniProtKB-UniRule"/>
</dbReference>
<dbReference type="GO" id="GO:0045892">
    <property type="term" value="P:negative regulation of DNA-templated transcription"/>
    <property type="evidence" value="ECO:0007669"/>
    <property type="project" value="TreeGrafter"/>
</dbReference>
<evidence type="ECO:0000256" key="8">
    <source>
        <dbReference type="ARBA" id="ARBA00023125"/>
    </source>
</evidence>
<feature type="binding site" evidence="11">
    <location>
        <position position="26"/>
    </location>
    <ligand>
        <name>[4Fe-4S] cluster</name>
        <dbReference type="ChEBI" id="CHEBI:49883"/>
    </ligand>
</feature>
<dbReference type="GO" id="GO:0005737">
    <property type="term" value="C:cytoplasm"/>
    <property type="evidence" value="ECO:0007669"/>
    <property type="project" value="UniProtKB-SubCell"/>
</dbReference>
<keyword evidence="8 11" id="KW-0238">DNA-binding</keyword>
<name>A0A931DH31_9ACTN</name>
<feature type="region of interest" description="Disordered" evidence="12">
    <location>
        <begin position="84"/>
        <end position="103"/>
    </location>
</feature>
<keyword evidence="11" id="KW-0963">Cytoplasm</keyword>
<evidence type="ECO:0000259" key="13">
    <source>
        <dbReference type="PROSITE" id="PS51674"/>
    </source>
</evidence>
<evidence type="ECO:0000256" key="7">
    <source>
        <dbReference type="ARBA" id="ARBA00023015"/>
    </source>
</evidence>
<dbReference type="PROSITE" id="PS51674">
    <property type="entry name" value="4FE4S_WBL"/>
    <property type="match status" value="1"/>
</dbReference>
<dbReference type="RefSeq" id="WP_307828969.1">
    <property type="nucleotide sequence ID" value="NZ_BAABES010000010.1"/>
</dbReference>
<dbReference type="GO" id="GO:0035731">
    <property type="term" value="F:dinitrosyl-iron complex binding"/>
    <property type="evidence" value="ECO:0007669"/>
    <property type="project" value="UniProtKB-UniRule"/>
</dbReference>
<evidence type="ECO:0000256" key="2">
    <source>
        <dbReference type="ARBA" id="ARBA00006597"/>
    </source>
</evidence>
<keyword evidence="10 11" id="KW-0804">Transcription</keyword>
<comment type="cofactor">
    <cofactor evidence="11">
        <name>[4Fe-4S] cluster</name>
        <dbReference type="ChEBI" id="CHEBI:49883"/>
    </cofactor>
    <text evidence="11">Binds 1 [4Fe-4S] cluster per subunit. Following nitrosylation of the [4Fe-4S] cluster binds 1 [4Fe-8(NO)] cluster per subunit.</text>
</comment>
<dbReference type="PANTHER" id="PTHR38839">
    <property type="entry name" value="TRANSCRIPTIONAL REGULATOR WHID-RELATED"/>
    <property type="match status" value="1"/>
</dbReference>
<protein>
    <recommendedName>
        <fullName evidence="11">Transcriptional regulator WhiB</fullName>
    </recommendedName>
</protein>
<dbReference type="Proteomes" id="UP000614047">
    <property type="component" value="Unassembled WGS sequence"/>
</dbReference>
<dbReference type="InterPro" id="IPR034768">
    <property type="entry name" value="4FE4S_WBL"/>
</dbReference>
<evidence type="ECO:0000256" key="5">
    <source>
        <dbReference type="ARBA" id="ARBA00023004"/>
    </source>
</evidence>
<dbReference type="GO" id="GO:0051539">
    <property type="term" value="F:4 iron, 4 sulfur cluster binding"/>
    <property type="evidence" value="ECO:0007669"/>
    <property type="project" value="UniProtKB-UniRule"/>
</dbReference>
<comment type="function">
    <text evidence="11">Acts as a transcriptional regulator. Probably redox-responsive. The apo- but not holo-form probably binds DNA.</text>
</comment>
<feature type="binding site" evidence="11">
    <location>
        <position position="59"/>
    </location>
    <ligand>
        <name>[4Fe-4S] cluster</name>
        <dbReference type="ChEBI" id="CHEBI:49883"/>
    </ligand>
</feature>
<dbReference type="InterPro" id="IPR003482">
    <property type="entry name" value="Whib"/>
</dbReference>
<gene>
    <name evidence="11" type="primary">whiB</name>
    <name evidence="14" type="ORF">IW256_004063</name>
</gene>
<proteinExistence type="inferred from homology"/>
<dbReference type="GO" id="GO:0045454">
    <property type="term" value="P:cell redox homeostasis"/>
    <property type="evidence" value="ECO:0007669"/>
    <property type="project" value="TreeGrafter"/>
</dbReference>
<keyword evidence="9 11" id="KW-1015">Disulfide bond</keyword>
<dbReference type="GO" id="GO:0047134">
    <property type="term" value="F:protein-disulfide reductase [NAD(P)H] activity"/>
    <property type="evidence" value="ECO:0007669"/>
    <property type="project" value="TreeGrafter"/>
</dbReference>
<organism evidence="14 15">
    <name type="scientific">Actinomadura viridis</name>
    <dbReference type="NCBI Taxonomy" id="58110"/>
    <lineage>
        <taxon>Bacteria</taxon>
        <taxon>Bacillati</taxon>
        <taxon>Actinomycetota</taxon>
        <taxon>Actinomycetes</taxon>
        <taxon>Streptosporangiales</taxon>
        <taxon>Thermomonosporaceae</taxon>
        <taxon>Actinomadura</taxon>
    </lineage>
</organism>
<keyword evidence="3 11" id="KW-0004">4Fe-4S</keyword>
<dbReference type="GO" id="GO:0046872">
    <property type="term" value="F:metal ion binding"/>
    <property type="evidence" value="ECO:0007669"/>
    <property type="project" value="UniProtKB-KW"/>
</dbReference>
<feature type="binding site" evidence="11">
    <location>
        <position position="65"/>
    </location>
    <ligand>
        <name>[4Fe-4S] cluster</name>
        <dbReference type="ChEBI" id="CHEBI:49883"/>
    </ligand>
</feature>
<reference evidence="14" key="1">
    <citation type="submission" date="2020-11" db="EMBL/GenBank/DDBJ databases">
        <title>Sequencing the genomes of 1000 actinobacteria strains.</title>
        <authorList>
            <person name="Klenk H.-P."/>
        </authorList>
    </citation>
    <scope>NUCLEOTIDE SEQUENCE</scope>
    <source>
        <strain evidence="14">DSM 43175</strain>
    </source>
</reference>
<comment type="similarity">
    <text evidence="2 11">Belongs to the WhiB family.</text>
</comment>
<evidence type="ECO:0000256" key="12">
    <source>
        <dbReference type="SAM" id="MobiDB-lite"/>
    </source>
</evidence>
<evidence type="ECO:0000256" key="10">
    <source>
        <dbReference type="ARBA" id="ARBA00023163"/>
    </source>
</evidence>
<evidence type="ECO:0000256" key="4">
    <source>
        <dbReference type="ARBA" id="ARBA00022723"/>
    </source>
</evidence>
<comment type="caution">
    <text evidence="14">The sequence shown here is derived from an EMBL/GenBank/DDBJ whole genome shotgun (WGS) entry which is preliminary data.</text>
</comment>
<evidence type="ECO:0000256" key="9">
    <source>
        <dbReference type="ARBA" id="ARBA00023157"/>
    </source>
</evidence>